<protein>
    <submittedName>
        <fullName evidence="2">Uncharacterized protein</fullName>
    </submittedName>
</protein>
<proteinExistence type="predicted"/>
<feature type="compositionally biased region" description="Polar residues" evidence="1">
    <location>
        <begin position="263"/>
        <end position="276"/>
    </location>
</feature>
<evidence type="ECO:0000256" key="1">
    <source>
        <dbReference type="SAM" id="MobiDB-lite"/>
    </source>
</evidence>
<name>A0AAE0BHM3_9CHLO</name>
<feature type="region of interest" description="Disordered" evidence="1">
    <location>
        <begin position="313"/>
        <end position="437"/>
    </location>
</feature>
<evidence type="ECO:0000313" key="3">
    <source>
        <dbReference type="Proteomes" id="UP001190700"/>
    </source>
</evidence>
<dbReference type="Proteomes" id="UP001190700">
    <property type="component" value="Unassembled WGS sequence"/>
</dbReference>
<dbReference type="EMBL" id="LGRX02034881">
    <property type="protein sequence ID" value="KAK3236731.1"/>
    <property type="molecule type" value="Genomic_DNA"/>
</dbReference>
<feature type="region of interest" description="Disordered" evidence="1">
    <location>
        <begin position="22"/>
        <end position="76"/>
    </location>
</feature>
<reference evidence="2 3" key="1">
    <citation type="journal article" date="2015" name="Genome Biol. Evol.">
        <title>Comparative Genomics of a Bacterivorous Green Alga Reveals Evolutionary Causalities and Consequences of Phago-Mixotrophic Mode of Nutrition.</title>
        <authorList>
            <person name="Burns J.A."/>
            <person name="Paasch A."/>
            <person name="Narechania A."/>
            <person name="Kim E."/>
        </authorList>
    </citation>
    <scope>NUCLEOTIDE SEQUENCE [LARGE SCALE GENOMIC DNA]</scope>
    <source>
        <strain evidence="2 3">PLY_AMNH</strain>
    </source>
</reference>
<dbReference type="AlphaFoldDB" id="A0AAE0BHM3"/>
<comment type="caution">
    <text evidence="2">The sequence shown here is derived from an EMBL/GenBank/DDBJ whole genome shotgun (WGS) entry which is preliminary data.</text>
</comment>
<feature type="region of interest" description="Disordered" evidence="1">
    <location>
        <begin position="231"/>
        <end position="276"/>
    </location>
</feature>
<sequence length="447" mass="47676">MVPRDFDVRLEAGDWLLWQHVRADPSGGDTDTESEVELDFHSPRAPSASLDEKAEARASEGSRRSSSERRRSSWDAGQRIAAVEAVTRPGTDGQEAFVLVTTPANSSIPITGFSTPEGAMQQSPRVIKPIQRIELGDDTAETTPPPTPGGANLMSMAGMESMHTPRAFTPRNMDGRTPSPAKATAEQVVIGKALKKIEEHQNSFQPFKFSTLTVPPVPARLADTEAPLEASAGGRFGAPRPQAASAPDLSLPELSDLEPGPSASRQYKQPADQATRSSTIGTIDKIFDILDISPNSLQNKKKHFTMIQNATFAEPDAPMGPRRTQSLGDLGDLGNLEAPPGMSTNSGAPAEAEDGGVHSAEEESGQVGQSNNPAVETVGITDEEEALPPPPTHDSFTTPNVQTPRSARTSLGSRANQSGGPTEPSVKKKKNVLRRAASMRVYRNVQL</sequence>
<keyword evidence="3" id="KW-1185">Reference proteome</keyword>
<feature type="compositionally biased region" description="Polar residues" evidence="1">
    <location>
        <begin position="394"/>
        <end position="420"/>
    </location>
</feature>
<gene>
    <name evidence="2" type="ORF">CYMTET_53146</name>
</gene>
<accession>A0AAE0BHM3</accession>
<feature type="compositionally biased region" description="Basic and acidic residues" evidence="1">
    <location>
        <begin position="50"/>
        <end position="73"/>
    </location>
</feature>
<organism evidence="2 3">
    <name type="scientific">Cymbomonas tetramitiformis</name>
    <dbReference type="NCBI Taxonomy" id="36881"/>
    <lineage>
        <taxon>Eukaryota</taxon>
        <taxon>Viridiplantae</taxon>
        <taxon>Chlorophyta</taxon>
        <taxon>Pyramimonadophyceae</taxon>
        <taxon>Pyramimonadales</taxon>
        <taxon>Pyramimonadaceae</taxon>
        <taxon>Cymbomonas</taxon>
    </lineage>
</organism>
<evidence type="ECO:0000313" key="2">
    <source>
        <dbReference type="EMBL" id="KAK3236731.1"/>
    </source>
</evidence>